<proteinExistence type="predicted"/>
<organism evidence="2 3">
    <name type="scientific">Mangrovihabitans endophyticus</name>
    <dbReference type="NCBI Taxonomy" id="1751298"/>
    <lineage>
        <taxon>Bacteria</taxon>
        <taxon>Bacillati</taxon>
        <taxon>Actinomycetota</taxon>
        <taxon>Actinomycetes</taxon>
        <taxon>Micromonosporales</taxon>
        <taxon>Micromonosporaceae</taxon>
        <taxon>Mangrovihabitans</taxon>
    </lineage>
</organism>
<evidence type="ECO:0000259" key="1">
    <source>
        <dbReference type="Pfam" id="PF12902"/>
    </source>
</evidence>
<dbReference type="AlphaFoldDB" id="A0A8J3BTG9"/>
<dbReference type="RefSeq" id="WP_189077238.1">
    <property type="nucleotide sequence ID" value="NZ_BMMX01000001.1"/>
</dbReference>
<dbReference type="Proteomes" id="UP000656042">
    <property type="component" value="Unassembled WGS sequence"/>
</dbReference>
<feature type="domain" description="Iminophenyl-pyruvate dimer synthase" evidence="1">
    <location>
        <begin position="551"/>
        <end position="793"/>
    </location>
</feature>
<keyword evidence="3" id="KW-1185">Reference proteome</keyword>
<gene>
    <name evidence="2" type="ORF">GCM10012284_03720</name>
</gene>
<evidence type="ECO:0000313" key="2">
    <source>
        <dbReference type="EMBL" id="GGK73047.1"/>
    </source>
</evidence>
<dbReference type="EMBL" id="BMMX01000001">
    <property type="protein sequence ID" value="GGK73047.1"/>
    <property type="molecule type" value="Genomic_DNA"/>
</dbReference>
<reference evidence="2" key="2">
    <citation type="submission" date="2020-09" db="EMBL/GenBank/DDBJ databases">
        <authorList>
            <person name="Sun Q."/>
            <person name="Zhou Y."/>
        </authorList>
    </citation>
    <scope>NUCLEOTIDE SEQUENCE</scope>
    <source>
        <strain evidence="2">CGMCC 4.7299</strain>
    </source>
</reference>
<evidence type="ECO:0000313" key="3">
    <source>
        <dbReference type="Proteomes" id="UP000656042"/>
    </source>
</evidence>
<sequence length="908" mass="98794">MSYLGLPRICFAGTFQADVATINNAVPYYDNQLFEPRFTWRMNLPDINGLWNPRGTGSIRLSDIRITAALLPGGAAADDPIVDGRVADDDLRVNAKFADLDPENQMVPEIWGLRLRLLDVTGREALRADFRPAAMDDMWIRAKLPSGRGDPAATYQSVLTGVRWAPTLNSPALRALRDATADGMLSIKFTMGAVEDGIEQWPDTLTFGRLVGCIGPYASGEPYHFVAGRRLLAWPGSTLHHAPCRIDVAARTVVLDLGNSVPATGRGGPPVQTGPLRLAVLGAGDSPTVLAPIDVVPEDYERVAGIVSVPLTPAQLDAAVTGRLAVVGAGTQPPVLLAENADATILRADGFVFRLFAGAAEDSATAVLHALRHGRPLPGAEIFLKPGAHPDAVTHPDRCVTDGRGRAEVPLTGVDPGSPRANLDGVVTQLQYGFANAPDVPEGTLSVRVFAAFDPPERPTWFRDVQPILQQYANLFPAMRAVCDLGRYDDVVKHAVYIRRTLLAPRASPNHMPVTRDLSPGKRDMIVKWLDTAPKPPILEIDTVADLRAVLQTAVYLEQATIPPYLTALLSLRPGQNTEIAELIRGVVLEEMQHMVQVCNLLNAVGGRPVVGRPGLVPTYPGKLPGPVLPDLTVRLRRMSIDHVRDTFMAIEQPECPTVDGKRFRGRVFDRDSVTVERDGRIRAADAAAMAALEKWFAKAEYHPQTIGWFYNQIARAVTRLDRAGNLFTGDQARQIAWPDAPGVLIRVTDRTSALLAIFEIIEQGEGSPHDLDDDGLADPDELGHYYRFQEIVEGRQLIRAADGRWVFEGPAIPFDPAGVYPMVDDPDTYRLAAGSVARRESTLCDTFYTNLLTGLHRVVDGHPEELDDVVGLMYQLQVQARKLFDVPAGDDPSPVLGPAFQSPGVTF</sequence>
<dbReference type="InterPro" id="IPR026820">
    <property type="entry name" value="VioB/RebD_dom"/>
</dbReference>
<reference evidence="2" key="1">
    <citation type="journal article" date="2014" name="Int. J. Syst. Evol. Microbiol.">
        <title>Complete genome sequence of Corynebacterium casei LMG S-19264T (=DSM 44701T), isolated from a smear-ripened cheese.</title>
        <authorList>
            <consortium name="US DOE Joint Genome Institute (JGI-PGF)"/>
            <person name="Walter F."/>
            <person name="Albersmeier A."/>
            <person name="Kalinowski J."/>
            <person name="Ruckert C."/>
        </authorList>
    </citation>
    <scope>NUCLEOTIDE SEQUENCE</scope>
    <source>
        <strain evidence="2">CGMCC 4.7299</strain>
    </source>
</reference>
<protein>
    <recommendedName>
        <fullName evidence="1">Iminophenyl-pyruvate dimer synthase domain-containing protein</fullName>
    </recommendedName>
</protein>
<name>A0A8J3BTG9_9ACTN</name>
<dbReference type="InterPro" id="IPR012347">
    <property type="entry name" value="Ferritin-like"/>
</dbReference>
<dbReference type="PANTHER" id="PTHR34400">
    <property type="match status" value="1"/>
</dbReference>
<dbReference type="PANTHER" id="PTHR34400:SF4">
    <property type="entry name" value="MEMBRANE PROTEIN"/>
    <property type="match status" value="1"/>
</dbReference>
<dbReference type="Gene3D" id="1.20.1260.10">
    <property type="match status" value="1"/>
</dbReference>
<dbReference type="Pfam" id="PF12902">
    <property type="entry name" value="Ferritin-like"/>
    <property type="match status" value="1"/>
</dbReference>
<comment type="caution">
    <text evidence="2">The sequence shown here is derived from an EMBL/GenBank/DDBJ whole genome shotgun (WGS) entry which is preliminary data.</text>
</comment>
<accession>A0A8J3BTG9</accession>